<name>B5IHQ3_ACIB4</name>
<gene>
    <name evidence="1" type="ordered locus">Aboo_1098</name>
</gene>
<dbReference type="Proteomes" id="UP000001400">
    <property type="component" value="Chromosome"/>
</dbReference>
<dbReference type="EMBL" id="CP001941">
    <property type="protein sequence ID" value="ADD08907.1"/>
    <property type="molecule type" value="Genomic_DNA"/>
</dbReference>
<dbReference type="RefSeq" id="WP_008086823.1">
    <property type="nucleotide sequence ID" value="NC_013926.1"/>
</dbReference>
<accession>B5IHQ3</accession>
<dbReference type="AlphaFoldDB" id="B5IHQ3"/>
<proteinExistence type="predicted"/>
<dbReference type="OrthoDB" id="364409at2157"/>
<evidence type="ECO:0000313" key="2">
    <source>
        <dbReference type="Proteomes" id="UP000001400"/>
    </source>
</evidence>
<dbReference type="eggNOG" id="arCOG00038">
    <property type="taxonomic scope" value="Archaea"/>
</dbReference>
<dbReference type="KEGG" id="abi:Aboo_1098"/>
<protein>
    <submittedName>
        <fullName evidence="1">THUMP domain protein</fullName>
    </submittedName>
</protein>
<dbReference type="GeneID" id="8828057"/>
<sequence length="143" mass="16503">MKAYAIKAKIPKNSQLYFNYFKEEVMKRCVETNTDCVVEIIDGRLILFTDSTTPKSLLEGIKGVLALYEIEIFKDEVSLIKSMISKLKECKSFAVRSNKKSVEREIGGKIAEILNIPVNLTEPECKLYFERRGKFYLLFLSYP</sequence>
<reference evidence="1" key="1">
    <citation type="submission" date="2010-02" db="EMBL/GenBank/DDBJ databases">
        <title>Complete sequence of Aciduliprofundum boonei T469.</title>
        <authorList>
            <consortium name="US DOE Joint Genome Institute"/>
            <person name="Lucas S."/>
            <person name="Copeland A."/>
            <person name="Lapidus A."/>
            <person name="Cheng J.-F."/>
            <person name="Bruce D."/>
            <person name="Goodwin L."/>
            <person name="Pitluck S."/>
            <person name="Saunders E."/>
            <person name="Detter J.C."/>
            <person name="Han C."/>
            <person name="Tapia R."/>
            <person name="Land M."/>
            <person name="Hauser L."/>
            <person name="Kyrpides N."/>
            <person name="Mikhailova N."/>
            <person name="Flores G."/>
            <person name="Reysenbach A.-L."/>
            <person name="Woyke T."/>
        </authorList>
    </citation>
    <scope>NUCLEOTIDE SEQUENCE</scope>
    <source>
        <strain evidence="1">T469</strain>
    </source>
</reference>
<keyword evidence="2" id="KW-1185">Reference proteome</keyword>
<dbReference type="STRING" id="439481.Aboo_1098"/>
<dbReference type="SUPFAM" id="SSF143437">
    <property type="entry name" value="THUMP domain-like"/>
    <property type="match status" value="1"/>
</dbReference>
<dbReference type="HOGENOM" id="CLU_1840451_0_0_2"/>
<organism evidence="1 2">
    <name type="scientific">Aciduliprofundum boonei (strain DSM 19572 / T469)</name>
    <dbReference type="NCBI Taxonomy" id="439481"/>
    <lineage>
        <taxon>Archaea</taxon>
        <taxon>Methanobacteriati</taxon>
        <taxon>Thermoplasmatota</taxon>
        <taxon>DHVE2 group</taxon>
        <taxon>Candidatus Aciduliprofundum</taxon>
    </lineage>
</organism>
<evidence type="ECO:0000313" key="1">
    <source>
        <dbReference type="EMBL" id="ADD08907.1"/>
    </source>
</evidence>